<dbReference type="RefSeq" id="WP_184096438.1">
    <property type="nucleotide sequence ID" value="NZ_JACHHN010000001.1"/>
</dbReference>
<dbReference type="Proteomes" id="UP000543030">
    <property type="component" value="Unassembled WGS sequence"/>
</dbReference>
<evidence type="ECO:0000313" key="3">
    <source>
        <dbReference type="EMBL" id="MBB5189378.1"/>
    </source>
</evidence>
<feature type="domain" description="DUF4142" evidence="2">
    <location>
        <begin position="48"/>
        <end position="183"/>
    </location>
</feature>
<dbReference type="PANTHER" id="PTHR38593:SF1">
    <property type="entry name" value="BLR2558 PROTEIN"/>
    <property type="match status" value="1"/>
</dbReference>
<gene>
    <name evidence="3" type="ORF">HNQ50_000088</name>
</gene>
<name>A0A840RA17_9NEIS</name>
<keyword evidence="4" id="KW-1185">Reference proteome</keyword>
<dbReference type="PANTHER" id="PTHR38593">
    <property type="entry name" value="BLR2558 PROTEIN"/>
    <property type="match status" value="1"/>
</dbReference>
<comment type="caution">
    <text evidence="3">The sequence shown here is derived from an EMBL/GenBank/DDBJ whole genome shotgun (WGS) entry which is preliminary data.</text>
</comment>
<evidence type="ECO:0000256" key="1">
    <source>
        <dbReference type="SAM" id="SignalP"/>
    </source>
</evidence>
<evidence type="ECO:0000313" key="4">
    <source>
        <dbReference type="Proteomes" id="UP000543030"/>
    </source>
</evidence>
<feature type="chain" id="PRO_5032703116" evidence="1">
    <location>
        <begin position="23"/>
        <end position="203"/>
    </location>
</feature>
<evidence type="ECO:0000259" key="2">
    <source>
        <dbReference type="Pfam" id="PF13628"/>
    </source>
</evidence>
<reference evidence="3 4" key="1">
    <citation type="submission" date="2020-08" db="EMBL/GenBank/DDBJ databases">
        <title>Genomic Encyclopedia of Type Strains, Phase IV (KMG-IV): sequencing the most valuable type-strain genomes for metagenomic binning, comparative biology and taxonomic classification.</title>
        <authorList>
            <person name="Goeker M."/>
        </authorList>
    </citation>
    <scope>NUCLEOTIDE SEQUENCE [LARGE SCALE GENOMIC DNA]</scope>
    <source>
        <strain evidence="3 4">DSM 18233</strain>
    </source>
</reference>
<organism evidence="3 4">
    <name type="scientific">Silvimonas terrae</name>
    <dbReference type="NCBI Taxonomy" id="300266"/>
    <lineage>
        <taxon>Bacteria</taxon>
        <taxon>Pseudomonadati</taxon>
        <taxon>Pseudomonadota</taxon>
        <taxon>Betaproteobacteria</taxon>
        <taxon>Neisseriales</taxon>
        <taxon>Chitinibacteraceae</taxon>
        <taxon>Silvimonas</taxon>
    </lineage>
</organism>
<accession>A0A840RA17</accession>
<dbReference type="InterPro" id="IPR012347">
    <property type="entry name" value="Ferritin-like"/>
</dbReference>
<protein>
    <submittedName>
        <fullName evidence="3">Putative membrane protein</fullName>
    </submittedName>
</protein>
<dbReference type="EMBL" id="JACHHN010000001">
    <property type="protein sequence ID" value="MBB5189378.1"/>
    <property type="molecule type" value="Genomic_DNA"/>
</dbReference>
<dbReference type="Pfam" id="PF13628">
    <property type="entry name" value="DUF4142"/>
    <property type="match status" value="1"/>
</dbReference>
<dbReference type="InterPro" id="IPR025419">
    <property type="entry name" value="DUF4142"/>
</dbReference>
<keyword evidence="1" id="KW-0732">Signal</keyword>
<sequence length="203" mass="21775">MHPVLSPTLAALLGLSCTQLYAVNDAASRGGIVEREAATAANARLAPDDIVFIDKAGAAGNAEMTTSKLALKQAKGKDVQDFAGHMIEDHQQLADRLTRLARGKKHDLHPQNSPDLKAELTRLSGLKGDAFDAAYIQYQVAAHQDAVHLFSKEAESGNDLDVRQFAAQTLPLLQAHLHAIQQISAHQLRSVKPLPNDKKPAAG</sequence>
<proteinExistence type="predicted"/>
<feature type="signal peptide" evidence="1">
    <location>
        <begin position="1"/>
        <end position="22"/>
    </location>
</feature>
<dbReference type="Gene3D" id="1.20.1260.10">
    <property type="match status" value="1"/>
</dbReference>
<dbReference type="AlphaFoldDB" id="A0A840RA17"/>